<evidence type="ECO:0000259" key="2">
    <source>
        <dbReference type="Pfam" id="PF12222"/>
    </source>
</evidence>
<dbReference type="Pfam" id="PF12222">
    <property type="entry name" value="PNGaseA"/>
    <property type="match status" value="1"/>
</dbReference>
<protein>
    <submittedName>
        <fullName evidence="4">Peptide-N4-(N-acetyl-beta- glucosaminyl)asparagine amidase A-like</fullName>
    </submittedName>
</protein>
<dbReference type="Proteomes" id="UP000189703">
    <property type="component" value="Unplaced"/>
</dbReference>
<dbReference type="OMA" id="CYSRTIV"/>
<feature type="signal peptide" evidence="1">
    <location>
        <begin position="1"/>
        <end position="24"/>
    </location>
</feature>
<evidence type="ECO:0000313" key="3">
    <source>
        <dbReference type="Proteomes" id="UP000189703"/>
    </source>
</evidence>
<dbReference type="KEGG" id="nnu:104597361"/>
<dbReference type="AlphaFoldDB" id="A0A1U8A6U4"/>
<keyword evidence="3" id="KW-1185">Reference proteome</keyword>
<accession>A0A1U8A6U4</accession>
<dbReference type="RefSeq" id="XP_010257133.1">
    <property type="nucleotide sequence ID" value="XM_010258831.1"/>
</dbReference>
<dbReference type="eggNOG" id="ENOG502QTVV">
    <property type="taxonomic scope" value="Eukaryota"/>
</dbReference>
<organism evidence="3 4">
    <name type="scientific">Nelumbo nucifera</name>
    <name type="common">Sacred lotus</name>
    <dbReference type="NCBI Taxonomy" id="4432"/>
    <lineage>
        <taxon>Eukaryota</taxon>
        <taxon>Viridiplantae</taxon>
        <taxon>Streptophyta</taxon>
        <taxon>Embryophyta</taxon>
        <taxon>Tracheophyta</taxon>
        <taxon>Spermatophyta</taxon>
        <taxon>Magnoliopsida</taxon>
        <taxon>Proteales</taxon>
        <taxon>Nelumbonaceae</taxon>
        <taxon>Nelumbo</taxon>
    </lineage>
</organism>
<dbReference type="InterPro" id="IPR056948">
    <property type="entry name" value="PNGaseA_N"/>
</dbReference>
<gene>
    <name evidence="4" type="primary">LOC104597361</name>
</gene>
<dbReference type="InParanoid" id="A0A1U8A6U4"/>
<dbReference type="Pfam" id="PF25156">
    <property type="entry name" value="PNGase_A_C"/>
    <property type="match status" value="1"/>
</dbReference>
<dbReference type="PANTHER" id="PTHR31104">
    <property type="entry name" value="PEPTIDE-N4-(N-ACETYL-BETA-GLUCOSAMINYL)ASPARAGINE AMIDASE A PROTEIN"/>
    <property type="match status" value="1"/>
</dbReference>
<reference evidence="4" key="1">
    <citation type="submission" date="2025-08" db="UniProtKB">
        <authorList>
            <consortium name="RefSeq"/>
        </authorList>
    </citation>
    <scope>IDENTIFICATION</scope>
</reference>
<evidence type="ECO:0000256" key="1">
    <source>
        <dbReference type="SAM" id="SignalP"/>
    </source>
</evidence>
<evidence type="ECO:0000313" key="4">
    <source>
        <dbReference type="RefSeq" id="XP_010257133.1"/>
    </source>
</evidence>
<feature type="domain" description="Peptide N-acetyl-beta-D-glucosaminyl asparaginase amidase A N-terminal" evidence="2">
    <location>
        <begin position="57"/>
        <end position="430"/>
    </location>
</feature>
<proteinExistence type="predicted"/>
<name>A0A1U8A6U4_NELNU</name>
<dbReference type="STRING" id="4432.A0A1U8A6U4"/>
<dbReference type="GeneID" id="104597361"/>
<dbReference type="InterPro" id="IPR021102">
    <property type="entry name" value="PNGase_A"/>
</dbReference>
<feature type="chain" id="PRO_5010578501" evidence="1">
    <location>
        <begin position="25"/>
        <end position="625"/>
    </location>
</feature>
<sequence>MEFRSLVHCLFCFSLILFLPFASSSSFPDRYLKSIPPSLRLNASDEYIELTKPLPSDELTPSCSLLLLQEDFGHTIGLPPVSVPYSPPPDCSGPWTHVVLEFLASCQGEQYDRIVGVWLDGVEILRTSTAEPTESGIFWKVRKDVTRYSSLFSQSNLTLSVMLENVVNDVFTGIYHVNISLLYYGENKIAISPLLEDQKYNRKLGFAIQPIRNNLERIMLPYDYEAKKLGFISKDPSGKKWGLQESQLSDEKPADLIIPVSGDGDDGFWFRIQNEADVHSTEIQIPLNTYRAVLEIYVSFHGNDEFWYSNPPDSYIKLNNLTTGRGNGAFRQVFVTIDGVFVGSEVPFPVIFTGGINPLFWEPVVAIGAFNLPSYDLDLTPFLGLLLDGNSHSFGLGVTDGIPFWLVDANLHLWLDPGTSVVQAKSVRYHVPPLSVERHSKFKQLDGLFKIEVERKMKFSGWVNGSAGNFTTHVTKEMEFKNSIKFKKNGMSKEVKQKIKAKTEVRVESDAQELLARTIFKRKYPLEITTSTLPGPDDNTSLSITNISHSLNDISSRGNFSTSVSNSQESGGWMVVQDHSVLSGSANTRQTLTYIDDYGCFSRTVAASNGKLLEDNSTAACAQPL</sequence>
<keyword evidence="1" id="KW-0732">Signal</keyword>
<dbReference type="OrthoDB" id="1612078at2759"/>
<dbReference type="FunCoup" id="A0A1U8A6U4">
    <property type="interactions" value="372"/>
</dbReference>